<dbReference type="Proteomes" id="UP000012065">
    <property type="component" value="Unassembled WGS sequence"/>
</dbReference>
<comment type="caution">
    <text evidence="3">The sequence shown here is derived from an EMBL/GenBank/DDBJ whole genome shotgun (WGS) entry which is preliminary data.</text>
</comment>
<proteinExistence type="predicted"/>
<accession>M5BSQ8</accession>
<feature type="compositionally biased region" description="Basic and acidic residues" evidence="1">
    <location>
        <begin position="486"/>
        <end position="510"/>
    </location>
</feature>
<feature type="compositionally biased region" description="Basic and acidic residues" evidence="1">
    <location>
        <begin position="255"/>
        <end position="275"/>
    </location>
</feature>
<feature type="compositionally biased region" description="Acidic residues" evidence="1">
    <location>
        <begin position="36"/>
        <end position="62"/>
    </location>
</feature>
<evidence type="ECO:0000313" key="4">
    <source>
        <dbReference type="Proteomes" id="UP000012065"/>
    </source>
</evidence>
<protein>
    <recommendedName>
        <fullName evidence="2">Micro-fibrillar-associated protein 1 C-terminal domain-containing protein</fullName>
    </recommendedName>
</protein>
<feature type="compositionally biased region" description="Low complexity" evidence="1">
    <location>
        <begin position="118"/>
        <end position="128"/>
    </location>
</feature>
<sequence length="510" mass="57259">MQTARKPAAVRPARAAGRYWKGKAPKGVDAGALSDSDSDEGPQDVEEDQEELEEEFELAGQDEDSKTNVRKGVAKMSVALRDVEVKDGKVIVGGQEEESEESEEEEEEEEAKPKAPGEESGSSEYESSSGEESEEEPPKPQFRPVFVPKRARETIKQLEAESEFSEEAIKRREEEAEQRKKESHDMVAESIKRELAEKETAENIPDVDDTDGLDPAAEFEAWRTRELTRISREAEAARVREEERIERERRAALPEEQRLKEDMERADKSRADKPKGQQKFLQKYWHKGAFHQDADVLQRHDFTEATESTIDATLLPSVMQVKNFGKRGQTKYTHLLDQDTTSKQGEFGAASERKKDVSTVEGPILKETVQTHQLRLVLICHLALGMHQHPKHGEQVDLSMPRIIARDLTAIGRAKMIMIGGTMTAEERARVGGMIGTKIDDVIGVLVEETDLLTGHATEMTVDEMDVIEMSMNGAEGRALESTVGSDHHPARRTDRTRGDEWRPRPVESG</sequence>
<dbReference type="InterPro" id="IPR033194">
    <property type="entry name" value="MFAP1"/>
</dbReference>
<evidence type="ECO:0000259" key="2">
    <source>
        <dbReference type="Pfam" id="PF06991"/>
    </source>
</evidence>
<feature type="compositionally biased region" description="Basic and acidic residues" evidence="1">
    <location>
        <begin position="167"/>
        <end position="190"/>
    </location>
</feature>
<feature type="compositionally biased region" description="Acidic residues" evidence="1">
    <location>
        <begin position="95"/>
        <end position="110"/>
    </location>
</feature>
<dbReference type="InterPro" id="IPR009730">
    <property type="entry name" value="MFAP1_C"/>
</dbReference>
<dbReference type="EMBL" id="CAOJ01000997">
    <property type="protein sequence ID" value="CCO26752.1"/>
    <property type="molecule type" value="Genomic_DNA"/>
</dbReference>
<feature type="compositionally biased region" description="Basic and acidic residues" evidence="1">
    <location>
        <begin position="150"/>
        <end position="159"/>
    </location>
</feature>
<feature type="region of interest" description="Disordered" evidence="1">
    <location>
        <begin position="82"/>
        <end position="190"/>
    </location>
</feature>
<dbReference type="Pfam" id="PF06991">
    <property type="entry name" value="MFAP1"/>
    <property type="match status" value="1"/>
</dbReference>
<feature type="region of interest" description="Disordered" evidence="1">
    <location>
        <begin position="255"/>
        <end position="276"/>
    </location>
</feature>
<organism evidence="3 4">
    <name type="scientific">Thanatephorus cucumeris (strain AG1-IB / isolate 7/3/14)</name>
    <name type="common">Lettuce bottom rot fungus</name>
    <name type="synonym">Rhizoctonia solani</name>
    <dbReference type="NCBI Taxonomy" id="1108050"/>
    <lineage>
        <taxon>Eukaryota</taxon>
        <taxon>Fungi</taxon>
        <taxon>Dikarya</taxon>
        <taxon>Basidiomycota</taxon>
        <taxon>Agaricomycotina</taxon>
        <taxon>Agaricomycetes</taxon>
        <taxon>Cantharellales</taxon>
        <taxon>Ceratobasidiaceae</taxon>
        <taxon>Rhizoctonia</taxon>
        <taxon>Rhizoctonia solani AG-1</taxon>
    </lineage>
</organism>
<feature type="domain" description="Micro-fibrillar-associated protein 1 C-terminal" evidence="2">
    <location>
        <begin position="132"/>
        <end position="340"/>
    </location>
</feature>
<feature type="compositionally biased region" description="Low complexity" evidence="1">
    <location>
        <begin position="1"/>
        <end position="18"/>
    </location>
</feature>
<evidence type="ECO:0000313" key="3">
    <source>
        <dbReference type="EMBL" id="CCO26752.1"/>
    </source>
</evidence>
<feature type="region of interest" description="Disordered" evidence="1">
    <location>
        <begin position="479"/>
        <end position="510"/>
    </location>
</feature>
<name>M5BSQ8_THACB</name>
<dbReference type="HOGENOM" id="CLU_534395_0_0_1"/>
<feature type="region of interest" description="Disordered" evidence="1">
    <location>
        <begin position="1"/>
        <end position="70"/>
    </location>
</feature>
<evidence type="ECO:0000256" key="1">
    <source>
        <dbReference type="SAM" id="MobiDB-lite"/>
    </source>
</evidence>
<dbReference type="PANTHER" id="PTHR15327">
    <property type="entry name" value="MICROFIBRIL-ASSOCIATED PROTEIN"/>
    <property type="match status" value="1"/>
</dbReference>
<feature type="region of interest" description="Disordered" evidence="1">
    <location>
        <begin position="195"/>
        <end position="214"/>
    </location>
</feature>
<gene>
    <name evidence="3" type="primary">Mfap1</name>
    <name evidence="3" type="ORF">BN14_00783</name>
</gene>
<dbReference type="AlphaFoldDB" id="M5BSQ8"/>
<reference evidence="3 4" key="1">
    <citation type="journal article" date="2013" name="J. Biotechnol.">
        <title>Establishment and interpretation of the genome sequence of the phytopathogenic fungus Rhizoctonia solani AG1-IB isolate 7/3/14.</title>
        <authorList>
            <person name="Wibberg D.W."/>
            <person name="Jelonek L.J."/>
            <person name="Rupp O.R."/>
            <person name="Hennig M.H."/>
            <person name="Eikmeyer F.E."/>
            <person name="Goesmann A.G."/>
            <person name="Hartmann A.H."/>
            <person name="Borriss R.B."/>
            <person name="Grosch R.G."/>
            <person name="Puehler A.P."/>
            <person name="Schlueter A.S."/>
        </authorList>
    </citation>
    <scope>NUCLEOTIDE SEQUENCE [LARGE SCALE GENOMIC DNA]</scope>
    <source>
        <strain evidence="4">AG1-IB / isolate 7/3/14</strain>
    </source>
</reference>